<comment type="caution">
    <text evidence="2">The sequence shown here is derived from an EMBL/GenBank/DDBJ whole genome shotgun (WGS) entry which is preliminary data.</text>
</comment>
<dbReference type="Gene3D" id="3.40.50.620">
    <property type="entry name" value="HUPs"/>
    <property type="match status" value="1"/>
</dbReference>
<keyword evidence="3" id="KW-1185">Reference proteome</keyword>
<dbReference type="GO" id="GO:0016740">
    <property type="term" value="F:transferase activity"/>
    <property type="evidence" value="ECO:0007669"/>
    <property type="project" value="UniProtKB-KW"/>
</dbReference>
<proteinExistence type="predicted"/>
<dbReference type="InterPro" id="IPR014729">
    <property type="entry name" value="Rossmann-like_a/b/a_fold"/>
</dbReference>
<dbReference type="RefSeq" id="WP_069663902.1">
    <property type="nucleotide sequence ID" value="NZ_JBHUJJ010000002.1"/>
</dbReference>
<protein>
    <submittedName>
        <fullName evidence="2">Phosphoadenosine phosphosulfate sulfurtransferase</fullName>
    </submittedName>
</protein>
<dbReference type="CDD" id="cd23947">
    <property type="entry name" value="PAPS_reductase-like_YbdN"/>
    <property type="match status" value="1"/>
</dbReference>
<name>A0A1E5GKK6_9ENTE</name>
<evidence type="ECO:0000313" key="3">
    <source>
        <dbReference type="Proteomes" id="UP000095094"/>
    </source>
</evidence>
<dbReference type="OrthoDB" id="9774475at2"/>
<dbReference type="AlphaFoldDB" id="A0A1E5GKK6"/>
<dbReference type="Pfam" id="PF11922">
    <property type="entry name" value="DUF3440"/>
    <property type="match status" value="1"/>
</dbReference>
<dbReference type="GO" id="GO:0071453">
    <property type="term" value="P:cellular response to oxygen levels"/>
    <property type="evidence" value="ECO:0007669"/>
    <property type="project" value="TreeGrafter"/>
</dbReference>
<dbReference type="Pfam" id="PF01507">
    <property type="entry name" value="PAPS_reduct"/>
    <property type="match status" value="1"/>
</dbReference>
<dbReference type="PANTHER" id="PTHR30083">
    <property type="entry name" value="TRANSCRIPTIONAL REGULATOR-RELATED"/>
    <property type="match status" value="1"/>
</dbReference>
<dbReference type="PANTHER" id="PTHR30083:SF0">
    <property type="entry name" value="3'-PHOSPHOADENOSINE 5'-PHOSPHOSULFATE SULFOTRANSFERASE (PAPS REDUCTASE)_FAD SYNTHETASE"/>
    <property type="match status" value="1"/>
</dbReference>
<feature type="domain" description="Phosphoadenosine phosphosulphate reductase" evidence="1">
    <location>
        <begin position="28"/>
        <end position="237"/>
    </location>
</feature>
<dbReference type="SUPFAM" id="SSF52402">
    <property type="entry name" value="Adenine nucleotide alpha hydrolases-like"/>
    <property type="match status" value="1"/>
</dbReference>
<sequence length="437" mass="51261">MGKSFLGLTVYDAFMNRMEYIFQKFDHIVIAFSGGKDSGLLLELVNLYYQKHKTDCKVSVYHIDYEGNYQKTIEYVNRCMEKYPYFTYYHLCMPISASSGVSMYQSTWLTWDPANKNIWFRELPDNSINLDNHPFDFFEIGMADYDFQMKFGKWLHKKNNAKRTAVLVGIRAQESLHRYHAVTRNDAVTMFGKISYSRRIAMNIFNFYPLYDWTTEDVWRANGKFNFDYNHLYDLYYAAGVPLGDMRVANPFHDCGVNALRLYQVIEPVTWTKLVGRVNGANFAAIYGGTTAVGYKNIHLPDGHTWKTYANFLLKSLPEITREIYLKKFRSSIAYWTETGGTLPVHIIHELKVKGIEFENLGKPHSKRKYKNEYEIIRFSKYPDEIDIKEFRSVPSYKRMCITILKNDTSCKYMGFAQTKDELQKQKGAMEQWENSI</sequence>
<organism evidence="2 3">
    <name type="scientific">Enterococcus termitis</name>
    <dbReference type="NCBI Taxonomy" id="332950"/>
    <lineage>
        <taxon>Bacteria</taxon>
        <taxon>Bacillati</taxon>
        <taxon>Bacillota</taxon>
        <taxon>Bacilli</taxon>
        <taxon>Lactobacillales</taxon>
        <taxon>Enterococcaceae</taxon>
        <taxon>Enterococcus</taxon>
    </lineage>
</organism>
<dbReference type="InterPro" id="IPR021845">
    <property type="entry name" value="DUF3440"/>
</dbReference>
<dbReference type="Proteomes" id="UP000095094">
    <property type="component" value="Unassembled WGS sequence"/>
</dbReference>
<dbReference type="EMBL" id="MIJY01000027">
    <property type="protein sequence ID" value="OEG12770.1"/>
    <property type="molecule type" value="Genomic_DNA"/>
</dbReference>
<evidence type="ECO:0000259" key="1">
    <source>
        <dbReference type="Pfam" id="PF01507"/>
    </source>
</evidence>
<accession>A0A1E5GKK6</accession>
<reference evidence="3" key="1">
    <citation type="submission" date="2016-09" db="EMBL/GenBank/DDBJ databases">
        <authorList>
            <person name="Gulvik C.A."/>
        </authorList>
    </citation>
    <scope>NUCLEOTIDE SEQUENCE [LARGE SCALE GENOMIC DNA]</scope>
    <source>
        <strain evidence="3">LMG 8895</strain>
    </source>
</reference>
<dbReference type="InterPro" id="IPR002500">
    <property type="entry name" value="PAPS_reduct_dom"/>
</dbReference>
<keyword evidence="2" id="KW-0808">Transferase</keyword>
<gene>
    <name evidence="2" type="ORF">BCR25_19465</name>
</gene>
<evidence type="ECO:0000313" key="2">
    <source>
        <dbReference type="EMBL" id="OEG12770.1"/>
    </source>
</evidence>